<keyword evidence="3" id="KW-0464">Manganese</keyword>
<feature type="non-terminal residue" evidence="6">
    <location>
        <position position="124"/>
    </location>
</feature>
<evidence type="ECO:0000313" key="6">
    <source>
        <dbReference type="EMBL" id="KKK48309.1"/>
    </source>
</evidence>
<dbReference type="Gene3D" id="3.20.20.150">
    <property type="entry name" value="Divalent-metal-dependent TIM barrel enzymes"/>
    <property type="match status" value="1"/>
</dbReference>
<evidence type="ECO:0000256" key="3">
    <source>
        <dbReference type="ARBA" id="ARBA00023211"/>
    </source>
</evidence>
<evidence type="ECO:0000256" key="1">
    <source>
        <dbReference type="ARBA" id="ARBA00022490"/>
    </source>
</evidence>
<dbReference type="PANTHER" id="PTHR30268:SF0">
    <property type="entry name" value="L-RHAMNOSE ISOMERASE"/>
    <property type="match status" value="1"/>
</dbReference>
<protein>
    <recommendedName>
        <fullName evidence="7">L-rhamnose isomerase</fullName>
    </recommendedName>
</protein>
<evidence type="ECO:0000256" key="2">
    <source>
        <dbReference type="ARBA" id="ARBA00022723"/>
    </source>
</evidence>
<dbReference type="AlphaFoldDB" id="A0A0F8Y260"/>
<comment type="caution">
    <text evidence="6">The sequence shown here is derived from an EMBL/GenBank/DDBJ whole genome shotgun (WGS) entry which is preliminary data.</text>
</comment>
<dbReference type="GO" id="GO:0030145">
    <property type="term" value="F:manganese ion binding"/>
    <property type="evidence" value="ECO:0007669"/>
    <property type="project" value="InterPro"/>
</dbReference>
<keyword evidence="1" id="KW-0963">Cytoplasm</keyword>
<dbReference type="SUPFAM" id="SSF51658">
    <property type="entry name" value="Xylose isomerase-like"/>
    <property type="match status" value="1"/>
</dbReference>
<keyword evidence="4" id="KW-0413">Isomerase</keyword>
<organism evidence="6">
    <name type="scientific">marine sediment metagenome</name>
    <dbReference type="NCBI Taxonomy" id="412755"/>
    <lineage>
        <taxon>unclassified sequences</taxon>
        <taxon>metagenomes</taxon>
        <taxon>ecological metagenomes</taxon>
    </lineage>
</organism>
<dbReference type="GO" id="GO:0008740">
    <property type="term" value="F:L-rhamnose isomerase activity"/>
    <property type="evidence" value="ECO:0007669"/>
    <property type="project" value="InterPro"/>
</dbReference>
<dbReference type="Pfam" id="PF06134">
    <property type="entry name" value="RhaA"/>
    <property type="match status" value="1"/>
</dbReference>
<reference evidence="6" key="1">
    <citation type="journal article" date="2015" name="Nature">
        <title>Complex archaea that bridge the gap between prokaryotes and eukaryotes.</title>
        <authorList>
            <person name="Spang A."/>
            <person name="Saw J.H."/>
            <person name="Jorgensen S.L."/>
            <person name="Zaremba-Niedzwiedzka K."/>
            <person name="Martijn J."/>
            <person name="Lind A.E."/>
            <person name="van Eijk R."/>
            <person name="Schleper C."/>
            <person name="Guy L."/>
            <person name="Ettema T.J."/>
        </authorList>
    </citation>
    <scope>NUCLEOTIDE SEQUENCE</scope>
</reference>
<dbReference type="InterPro" id="IPR050337">
    <property type="entry name" value="L-rhamnose_isomerase"/>
</dbReference>
<evidence type="ECO:0000256" key="4">
    <source>
        <dbReference type="ARBA" id="ARBA00023235"/>
    </source>
</evidence>
<keyword evidence="2" id="KW-0479">Metal-binding</keyword>
<gene>
    <name evidence="6" type="ORF">LCGC14_3146430</name>
</gene>
<name>A0A0F8Y260_9ZZZZ</name>
<sequence>MTKSENISKSFEMAREQYAEIGVNVDHAMDKLDLFPISLHCWQADDVGGFETSDSKLSGGGIQATGNYPGKATNIEEHRMDIEKSMSLLPGKQRLNLHAIYGDFQGKYVDRDQIEIEHFQCWID</sequence>
<dbReference type="GO" id="GO:0019324">
    <property type="term" value="P:L-lyxose metabolic process"/>
    <property type="evidence" value="ECO:0007669"/>
    <property type="project" value="TreeGrafter"/>
</dbReference>
<dbReference type="EMBL" id="LAZR01069131">
    <property type="protein sequence ID" value="KKK48309.1"/>
    <property type="molecule type" value="Genomic_DNA"/>
</dbReference>
<dbReference type="PANTHER" id="PTHR30268">
    <property type="entry name" value="L-RHAMNOSE ISOMERASE"/>
    <property type="match status" value="1"/>
</dbReference>
<evidence type="ECO:0000256" key="5">
    <source>
        <dbReference type="ARBA" id="ARBA00023308"/>
    </source>
</evidence>
<keyword evidence="5" id="KW-0684">Rhamnose metabolism</keyword>
<proteinExistence type="predicted"/>
<evidence type="ECO:0008006" key="7">
    <source>
        <dbReference type="Google" id="ProtNLM"/>
    </source>
</evidence>
<dbReference type="GO" id="GO:0019301">
    <property type="term" value="P:rhamnose catabolic process"/>
    <property type="evidence" value="ECO:0007669"/>
    <property type="project" value="TreeGrafter"/>
</dbReference>
<dbReference type="InterPro" id="IPR036237">
    <property type="entry name" value="Xyl_isomerase-like_sf"/>
</dbReference>
<dbReference type="InterPro" id="IPR009308">
    <property type="entry name" value="Rhamnose_isomerase"/>
</dbReference>
<accession>A0A0F8Y260</accession>